<dbReference type="FunFam" id="3.10.330.10:FF:000002">
    <property type="entry name" value="ubiquitin fusion degradation protein 1 homolog"/>
    <property type="match status" value="1"/>
</dbReference>
<dbReference type="PANTHER" id="PTHR12555">
    <property type="entry name" value="UBIQUITIN FUSION DEGRADATON PROTEIN 1"/>
    <property type="match status" value="1"/>
</dbReference>
<dbReference type="Proteomes" id="UP000318571">
    <property type="component" value="Chromosome 3"/>
</dbReference>
<dbReference type="EMBL" id="VCGU01000007">
    <property type="protein sequence ID" value="TRY73150.1"/>
    <property type="molecule type" value="Genomic_DNA"/>
</dbReference>
<gene>
    <name evidence="7" type="ORF">TCAL_11090</name>
</gene>
<proteinExistence type="inferred from homology"/>
<dbReference type="GO" id="GO:0006511">
    <property type="term" value="P:ubiquitin-dependent protein catabolic process"/>
    <property type="evidence" value="ECO:0007669"/>
    <property type="project" value="InterPro"/>
</dbReference>
<comment type="caution">
    <text evidence="7">The sequence shown here is derived from an EMBL/GenBank/DDBJ whole genome shotgun (WGS) entry which is preliminary data.</text>
</comment>
<feature type="region of interest" description="Disordered" evidence="4">
    <location>
        <begin position="313"/>
        <end position="348"/>
    </location>
</feature>
<keyword evidence="2" id="KW-0833">Ubl conjugation pathway</keyword>
<evidence type="ECO:0000256" key="2">
    <source>
        <dbReference type="ARBA" id="ARBA00022786"/>
    </source>
</evidence>
<dbReference type="InterPro" id="IPR055417">
    <property type="entry name" value="UFD1_N1"/>
</dbReference>
<organism evidence="7 8">
    <name type="scientific">Tigriopus californicus</name>
    <name type="common">Marine copepod</name>
    <dbReference type="NCBI Taxonomy" id="6832"/>
    <lineage>
        <taxon>Eukaryota</taxon>
        <taxon>Metazoa</taxon>
        <taxon>Ecdysozoa</taxon>
        <taxon>Arthropoda</taxon>
        <taxon>Crustacea</taxon>
        <taxon>Multicrustacea</taxon>
        <taxon>Hexanauplia</taxon>
        <taxon>Copepoda</taxon>
        <taxon>Harpacticoida</taxon>
        <taxon>Harpacticidae</taxon>
        <taxon>Tigriopus</taxon>
    </lineage>
</organism>
<dbReference type="Gene3D" id="2.40.40.50">
    <property type="entry name" value="Ubiquitin fusion degradation protein UFD1, N-terminal domain"/>
    <property type="match status" value="1"/>
</dbReference>
<dbReference type="AlphaFoldDB" id="A0A553P6A1"/>
<sequence length="348" mass="39278">MVNSNPSIRARFHFPIKFKTPPGTTRLPLPVARTLPPLASTMFGMNFAFEVPRGPFRTQYRCFSVSMLPGNEREDLEQGGKIIMPPSALDQLTRLNIVYPMLFKLTNAAANRTTHCGVLEFVADEGKVYIPYWMMQNLTLEEGGLLQVESASLPVATFAKFQPHSVDFLDMTNPKAVLENRLRHFACLSKGDVVAIMYNNRKYEMSVLETKPAEAVSVIECDLNVDFAPPVGYQEPTRPQARTQDDDDDEPMDVTDLIPEPQGFYAFKGQCNRLDGKKRNNSETELMKPKLDYVRGIPDHDYEIGTLRFIRNSKPKKDDANGKAESKNDFEAFKGEGQSLRQAKSNKK</sequence>
<keyword evidence="8" id="KW-1185">Reference proteome</keyword>
<dbReference type="OMA" id="WMMQQLC"/>
<name>A0A553P6A1_TIGCA</name>
<dbReference type="GO" id="GO:0036503">
    <property type="term" value="P:ERAD pathway"/>
    <property type="evidence" value="ECO:0007669"/>
    <property type="project" value="TreeGrafter"/>
</dbReference>
<reference evidence="7 8" key="1">
    <citation type="journal article" date="2018" name="Nat. Ecol. Evol.">
        <title>Genomic signatures of mitonuclear coevolution across populations of Tigriopus californicus.</title>
        <authorList>
            <person name="Barreto F.S."/>
            <person name="Watson E.T."/>
            <person name="Lima T.G."/>
            <person name="Willett C.S."/>
            <person name="Edmands S."/>
            <person name="Li W."/>
            <person name="Burton R.S."/>
        </authorList>
    </citation>
    <scope>NUCLEOTIDE SEQUENCE [LARGE SCALE GENOMIC DNA]</scope>
    <source>
        <strain evidence="7 8">San Diego</strain>
    </source>
</reference>
<evidence type="ECO:0000259" key="6">
    <source>
        <dbReference type="Pfam" id="PF24842"/>
    </source>
</evidence>
<dbReference type="GO" id="GO:0031593">
    <property type="term" value="F:polyubiquitin modification-dependent protein binding"/>
    <property type="evidence" value="ECO:0007669"/>
    <property type="project" value="TreeGrafter"/>
</dbReference>
<feature type="region of interest" description="Disordered" evidence="4">
    <location>
        <begin position="230"/>
        <end position="252"/>
    </location>
</feature>
<dbReference type="GO" id="GO:0034098">
    <property type="term" value="C:VCP-NPL4-UFD1 AAA ATPase complex"/>
    <property type="evidence" value="ECO:0007669"/>
    <property type="project" value="TreeGrafter"/>
</dbReference>
<dbReference type="OrthoDB" id="422728at2759"/>
<evidence type="ECO:0000256" key="3">
    <source>
        <dbReference type="ARBA" id="ARBA00071119"/>
    </source>
</evidence>
<feature type="domain" description="Ubiquitin fusion degradation protein UFD1 N-terminal subdomain 2" evidence="6">
    <location>
        <begin position="156"/>
        <end position="230"/>
    </location>
</feature>
<evidence type="ECO:0000256" key="1">
    <source>
        <dbReference type="ARBA" id="ARBA00006043"/>
    </source>
</evidence>
<feature type="compositionally biased region" description="Basic and acidic residues" evidence="4">
    <location>
        <begin position="315"/>
        <end position="334"/>
    </location>
</feature>
<dbReference type="InterPro" id="IPR004854">
    <property type="entry name" value="Ufd1-like"/>
</dbReference>
<comment type="similarity">
    <text evidence="1">Belongs to the UFD1 family.</text>
</comment>
<evidence type="ECO:0000256" key="4">
    <source>
        <dbReference type="SAM" id="MobiDB-lite"/>
    </source>
</evidence>
<dbReference type="InterPro" id="IPR042299">
    <property type="entry name" value="Ufd1-like_Nn"/>
</dbReference>
<feature type="domain" description="Ubiquitin fusion degradation protein UFD1 N-terminal subdomain 1" evidence="5">
    <location>
        <begin position="56"/>
        <end position="154"/>
    </location>
</feature>
<protein>
    <recommendedName>
        <fullName evidence="3">Ubiquitin fusion degradation protein 1 homolog</fullName>
    </recommendedName>
</protein>
<dbReference type="PANTHER" id="PTHR12555:SF13">
    <property type="entry name" value="UBIQUITIN RECOGNITION FACTOR IN ER-ASSOCIATED DEGRADATION PROTEIN 1"/>
    <property type="match status" value="1"/>
</dbReference>
<dbReference type="STRING" id="6832.A0A553P6A1"/>
<dbReference type="InterPro" id="IPR055418">
    <property type="entry name" value="UFD1_N2"/>
</dbReference>
<dbReference type="Pfam" id="PF24842">
    <property type="entry name" value="UFD1_N2"/>
    <property type="match status" value="1"/>
</dbReference>
<evidence type="ECO:0000313" key="8">
    <source>
        <dbReference type="Proteomes" id="UP000318571"/>
    </source>
</evidence>
<dbReference type="Pfam" id="PF03152">
    <property type="entry name" value="UFD1_N1"/>
    <property type="match status" value="1"/>
</dbReference>
<feature type="compositionally biased region" description="Polar residues" evidence="4">
    <location>
        <begin position="339"/>
        <end position="348"/>
    </location>
</feature>
<dbReference type="FunFam" id="2.40.40.50:FF:000001">
    <property type="entry name" value="Ubiquitin fusion degradation protein 1 homolog"/>
    <property type="match status" value="1"/>
</dbReference>
<evidence type="ECO:0000313" key="7">
    <source>
        <dbReference type="EMBL" id="TRY73150.1"/>
    </source>
</evidence>
<evidence type="ECO:0000259" key="5">
    <source>
        <dbReference type="Pfam" id="PF03152"/>
    </source>
</evidence>
<dbReference type="Gene3D" id="3.10.330.10">
    <property type="match status" value="1"/>
</dbReference>
<accession>A0A553P6A1</accession>